<evidence type="ECO:0000313" key="2">
    <source>
        <dbReference type="EMBL" id="MVA74714.1"/>
    </source>
</evidence>
<evidence type="ECO:0008006" key="4">
    <source>
        <dbReference type="Google" id="ProtNLM"/>
    </source>
</evidence>
<proteinExistence type="predicted"/>
<evidence type="ECO:0000256" key="1">
    <source>
        <dbReference type="SAM" id="Phobius"/>
    </source>
</evidence>
<feature type="transmembrane region" description="Helical" evidence="1">
    <location>
        <begin position="54"/>
        <end position="77"/>
    </location>
</feature>
<keyword evidence="3" id="KW-1185">Reference proteome</keyword>
<keyword evidence="1" id="KW-1133">Transmembrane helix</keyword>
<keyword evidence="1" id="KW-0812">Transmembrane</keyword>
<evidence type="ECO:0000313" key="3">
    <source>
        <dbReference type="Proteomes" id="UP000435304"/>
    </source>
</evidence>
<feature type="transmembrane region" description="Helical" evidence="1">
    <location>
        <begin position="6"/>
        <end position="33"/>
    </location>
</feature>
<gene>
    <name evidence="2" type="ORF">GC722_01495</name>
</gene>
<sequence length="193" mass="20038">MLGEVLLTGVLVLVLALPLLTLPLALAVGMRHLRRHLAGEGSRRSGLRQDVRRGLLPSLPAGVAALLVWAVLSVDVVLGATGVLPGGRVVALAGALASAAVAVAVLLAARGWTPERGWRASLRGVRADVTADPAGALYLLLATVLVALLTWQLLPLLVPGLGLLAFAAVAVEERRTALPGPRDRPDPDEPRED</sequence>
<name>A0A6A9UT13_9ACTN</name>
<reference evidence="2 3" key="1">
    <citation type="submission" date="2019-12" db="EMBL/GenBank/DDBJ databases">
        <title>Auraticoccus cholistani sp. nov., an actinomycete isolated from soil of Cholistan desert.</title>
        <authorList>
            <person name="Cheema M.T."/>
        </authorList>
    </citation>
    <scope>NUCLEOTIDE SEQUENCE [LARGE SCALE GENOMIC DNA]</scope>
    <source>
        <strain evidence="2 3">F435</strain>
    </source>
</reference>
<dbReference type="AlphaFoldDB" id="A0A6A9UT13"/>
<dbReference type="EMBL" id="WPCU01000003">
    <property type="protein sequence ID" value="MVA74714.1"/>
    <property type="molecule type" value="Genomic_DNA"/>
</dbReference>
<accession>A0A6A9UT13</accession>
<feature type="transmembrane region" description="Helical" evidence="1">
    <location>
        <begin position="89"/>
        <end position="109"/>
    </location>
</feature>
<organism evidence="2 3">
    <name type="scientific">Auraticoccus cholistanensis</name>
    <dbReference type="NCBI Taxonomy" id="2656650"/>
    <lineage>
        <taxon>Bacteria</taxon>
        <taxon>Bacillati</taxon>
        <taxon>Actinomycetota</taxon>
        <taxon>Actinomycetes</taxon>
        <taxon>Propionibacteriales</taxon>
        <taxon>Propionibacteriaceae</taxon>
        <taxon>Auraticoccus</taxon>
    </lineage>
</organism>
<protein>
    <recommendedName>
        <fullName evidence="4">DUF624 domain-containing protein</fullName>
    </recommendedName>
</protein>
<comment type="caution">
    <text evidence="2">The sequence shown here is derived from an EMBL/GenBank/DDBJ whole genome shotgun (WGS) entry which is preliminary data.</text>
</comment>
<feature type="transmembrane region" description="Helical" evidence="1">
    <location>
        <begin position="129"/>
        <end position="147"/>
    </location>
</feature>
<keyword evidence="1" id="KW-0472">Membrane</keyword>
<dbReference type="Proteomes" id="UP000435304">
    <property type="component" value="Unassembled WGS sequence"/>
</dbReference>